<evidence type="ECO:0000256" key="2">
    <source>
        <dbReference type="SAM" id="SignalP"/>
    </source>
</evidence>
<organism evidence="4 5">
    <name type="scientific">Hydrococcus rivularis NIES-593</name>
    <dbReference type="NCBI Taxonomy" id="1921803"/>
    <lineage>
        <taxon>Bacteria</taxon>
        <taxon>Bacillati</taxon>
        <taxon>Cyanobacteriota</taxon>
        <taxon>Cyanophyceae</taxon>
        <taxon>Pleurocapsales</taxon>
        <taxon>Hydrococcaceae</taxon>
        <taxon>Hydrococcus</taxon>
    </lineage>
</organism>
<feature type="signal peptide" evidence="2">
    <location>
        <begin position="1"/>
        <end position="26"/>
    </location>
</feature>
<dbReference type="STRING" id="1921803.NIES593_09795"/>
<accession>A0A1U7HIU7</accession>
<evidence type="ECO:0000313" key="5">
    <source>
        <dbReference type="Proteomes" id="UP000186868"/>
    </source>
</evidence>
<feature type="chain" id="PRO_5013182797" evidence="2">
    <location>
        <begin position="27"/>
        <end position="356"/>
    </location>
</feature>
<protein>
    <submittedName>
        <fullName evidence="4">Polysaccharide export protein</fullName>
    </submittedName>
</protein>
<dbReference type="Gene3D" id="3.30.1950.10">
    <property type="entry name" value="wza like domain"/>
    <property type="match status" value="1"/>
</dbReference>
<dbReference type="EMBL" id="MRCB01000009">
    <property type="protein sequence ID" value="OKH23512.1"/>
    <property type="molecule type" value="Genomic_DNA"/>
</dbReference>
<dbReference type="PANTHER" id="PTHR33619:SF3">
    <property type="entry name" value="POLYSACCHARIDE EXPORT PROTEIN GFCE-RELATED"/>
    <property type="match status" value="1"/>
</dbReference>
<reference evidence="4 5" key="1">
    <citation type="submission" date="2016-11" db="EMBL/GenBank/DDBJ databases">
        <title>Draft Genome Sequences of Nine Cyanobacterial Strains from Diverse Habitats.</title>
        <authorList>
            <person name="Zhu T."/>
            <person name="Hou S."/>
            <person name="Lu X."/>
            <person name="Hess W.R."/>
        </authorList>
    </citation>
    <scope>NUCLEOTIDE SEQUENCE [LARGE SCALE GENOMIC DNA]</scope>
    <source>
        <strain evidence="4 5">NIES-593</strain>
    </source>
</reference>
<dbReference type="AlphaFoldDB" id="A0A1U7HIU7"/>
<dbReference type="Proteomes" id="UP000186868">
    <property type="component" value="Unassembled WGS sequence"/>
</dbReference>
<comment type="caution">
    <text evidence="4">The sequence shown here is derived from an EMBL/GenBank/DDBJ whole genome shotgun (WGS) entry which is preliminary data.</text>
</comment>
<dbReference type="InterPro" id="IPR049712">
    <property type="entry name" value="Poly_export"/>
</dbReference>
<feature type="domain" description="Polysaccharide export protein N-terminal" evidence="3">
    <location>
        <begin position="29"/>
        <end position="100"/>
    </location>
</feature>
<sequence length="356" mass="38927">MLKMKNWFLRIGILMVAFLKSSPSLALPISPGDRLEISIPNDKYFVGVYEVNQDGKLEIPYLGALPVVGLEPSDIQAKLSQSLSDKGFFLPNKLQLSVQILKWAPIQVTVAGETFQPGRVLINETENEANTAVSSESRQITGNYPIRRYLTNAIRAAGGVLPTADVSQVRLIRGDRETIIDLSGVFTGEPVEDVPLIAGDRIVVPRADRFQPELVRPSQITPPGIKVFVSNLTIPAANNASAAVSNREEGISVPYGSRFSHAVVATNCAGGTDISEDRKAILVRADRITGKTIAIERDVEDLMRNSDNNEENPLLMPKDSVACYDSSATNTRDLFRTIGDILSPLNPILLFRNLFN</sequence>
<keyword evidence="1 2" id="KW-0732">Signal</keyword>
<keyword evidence="5" id="KW-1185">Reference proteome</keyword>
<name>A0A1U7HIU7_9CYAN</name>
<gene>
    <name evidence="4" type="ORF">NIES593_09795</name>
</gene>
<evidence type="ECO:0000313" key="4">
    <source>
        <dbReference type="EMBL" id="OKH23512.1"/>
    </source>
</evidence>
<proteinExistence type="predicted"/>
<dbReference type="PANTHER" id="PTHR33619">
    <property type="entry name" value="POLYSACCHARIDE EXPORT PROTEIN GFCE-RELATED"/>
    <property type="match status" value="1"/>
</dbReference>
<dbReference type="Gene3D" id="3.10.560.10">
    <property type="entry name" value="Outer membrane lipoprotein wza domain like"/>
    <property type="match status" value="1"/>
</dbReference>
<evidence type="ECO:0000256" key="1">
    <source>
        <dbReference type="ARBA" id="ARBA00022729"/>
    </source>
</evidence>
<dbReference type="GO" id="GO:0015159">
    <property type="term" value="F:polysaccharide transmembrane transporter activity"/>
    <property type="evidence" value="ECO:0007669"/>
    <property type="project" value="InterPro"/>
</dbReference>
<evidence type="ECO:0000259" key="3">
    <source>
        <dbReference type="Pfam" id="PF02563"/>
    </source>
</evidence>
<dbReference type="RefSeq" id="WP_073599411.1">
    <property type="nucleotide sequence ID" value="NZ_MRCB01000009.1"/>
</dbReference>
<dbReference type="InterPro" id="IPR003715">
    <property type="entry name" value="Poly_export_N"/>
</dbReference>
<dbReference type="Pfam" id="PF02563">
    <property type="entry name" value="Poly_export"/>
    <property type="match status" value="1"/>
</dbReference>